<dbReference type="RefSeq" id="XP_029313134.1">
    <property type="nucleotide sequence ID" value="XM_029457274.1"/>
</dbReference>
<proteinExistence type="predicted"/>
<dbReference type="GO" id="GO:0005856">
    <property type="term" value="C:cytoskeleton"/>
    <property type="evidence" value="ECO:0007669"/>
    <property type="project" value="UniProtKB-SubCell"/>
</dbReference>
<dbReference type="GO" id="GO:0000139">
    <property type="term" value="C:Golgi membrane"/>
    <property type="evidence" value="ECO:0007669"/>
    <property type="project" value="UniProtKB-SubCell"/>
</dbReference>
<dbReference type="SUPFAM" id="SSF48350">
    <property type="entry name" value="GTPase activation domain, GAP"/>
    <property type="match status" value="1"/>
</dbReference>
<dbReference type="CDD" id="cd06756">
    <property type="entry name" value="PDZ_ARHGAP21_23-like"/>
    <property type="match status" value="1"/>
</dbReference>
<keyword evidence="8" id="KW-0333">Golgi apparatus</keyword>
<evidence type="ECO:0000256" key="6">
    <source>
        <dbReference type="ARBA" id="ARBA00022490"/>
    </source>
</evidence>
<feature type="compositionally biased region" description="Basic and acidic residues" evidence="12">
    <location>
        <begin position="985"/>
        <end position="1008"/>
    </location>
</feature>
<organism evidence="16 17">
    <name type="scientific">Cottoperca gobio</name>
    <name type="common">Frogmouth</name>
    <name type="synonym">Aphritis gobio</name>
    <dbReference type="NCBI Taxonomy" id="56716"/>
    <lineage>
        <taxon>Eukaryota</taxon>
        <taxon>Metazoa</taxon>
        <taxon>Chordata</taxon>
        <taxon>Craniata</taxon>
        <taxon>Vertebrata</taxon>
        <taxon>Euteleostomi</taxon>
        <taxon>Actinopterygii</taxon>
        <taxon>Neopterygii</taxon>
        <taxon>Teleostei</taxon>
        <taxon>Neoteleostei</taxon>
        <taxon>Acanthomorphata</taxon>
        <taxon>Eupercaria</taxon>
        <taxon>Perciformes</taxon>
        <taxon>Notothenioidei</taxon>
        <taxon>Bovichtidae</taxon>
        <taxon>Cottoperca</taxon>
    </lineage>
</organism>
<dbReference type="GO" id="GO:0007165">
    <property type="term" value="P:signal transduction"/>
    <property type="evidence" value="ECO:0007669"/>
    <property type="project" value="InterPro"/>
</dbReference>
<dbReference type="GeneID" id="115025240"/>
<feature type="domain" description="PDZ" evidence="14">
    <location>
        <begin position="136"/>
        <end position="244"/>
    </location>
</feature>
<feature type="region of interest" description="Disordered" evidence="12">
    <location>
        <begin position="304"/>
        <end position="324"/>
    </location>
</feature>
<feature type="compositionally biased region" description="Basic and acidic residues" evidence="12">
    <location>
        <begin position="1853"/>
        <end position="1863"/>
    </location>
</feature>
<dbReference type="Gene3D" id="2.30.42.10">
    <property type="match status" value="1"/>
</dbReference>
<feature type="region of interest" description="Disordered" evidence="12">
    <location>
        <begin position="905"/>
        <end position="1038"/>
    </location>
</feature>
<keyword evidence="16" id="KW-1185">Reference proteome</keyword>
<feature type="compositionally biased region" description="Low complexity" evidence="12">
    <location>
        <begin position="767"/>
        <end position="781"/>
    </location>
</feature>
<feature type="compositionally biased region" description="Basic and acidic residues" evidence="12">
    <location>
        <begin position="1222"/>
        <end position="1242"/>
    </location>
</feature>
<feature type="region of interest" description="Disordered" evidence="12">
    <location>
        <begin position="1205"/>
        <end position="1257"/>
    </location>
</feature>
<evidence type="ECO:0000259" key="15">
    <source>
        <dbReference type="PROSITE" id="PS50238"/>
    </source>
</evidence>
<dbReference type="InterPro" id="IPR036034">
    <property type="entry name" value="PDZ_sf"/>
</dbReference>
<dbReference type="GO" id="GO:0030659">
    <property type="term" value="C:cytoplasmic vesicle membrane"/>
    <property type="evidence" value="ECO:0007669"/>
    <property type="project" value="UniProtKB-SubCell"/>
</dbReference>
<feature type="compositionally biased region" description="Low complexity" evidence="12">
    <location>
        <begin position="1879"/>
        <end position="1888"/>
    </location>
</feature>
<feature type="region of interest" description="Disordered" evidence="12">
    <location>
        <begin position="759"/>
        <end position="814"/>
    </location>
</feature>
<feature type="region of interest" description="Disordered" evidence="12">
    <location>
        <begin position="100"/>
        <end position="134"/>
    </location>
</feature>
<dbReference type="InterPro" id="IPR000198">
    <property type="entry name" value="RhoGAP_dom"/>
</dbReference>
<dbReference type="PROSITE" id="PS50238">
    <property type="entry name" value="RHOGAP"/>
    <property type="match status" value="1"/>
</dbReference>
<dbReference type="Pfam" id="PF00620">
    <property type="entry name" value="RhoGAP"/>
    <property type="match status" value="1"/>
</dbReference>
<feature type="domain" description="PH" evidence="13">
    <location>
        <begin position="1042"/>
        <end position="1156"/>
    </location>
</feature>
<dbReference type="InterPro" id="IPR001849">
    <property type="entry name" value="PH_domain"/>
</dbReference>
<dbReference type="GO" id="GO:0005543">
    <property type="term" value="F:phospholipid binding"/>
    <property type="evidence" value="ECO:0007669"/>
    <property type="project" value="InterPro"/>
</dbReference>
<evidence type="ECO:0000259" key="13">
    <source>
        <dbReference type="PROSITE" id="PS50003"/>
    </source>
</evidence>
<dbReference type="SMART" id="SM00233">
    <property type="entry name" value="PH"/>
    <property type="match status" value="1"/>
</dbReference>
<dbReference type="OrthoDB" id="6281275at2759"/>
<dbReference type="FunFam" id="2.30.42.10:FF:000066">
    <property type="entry name" value="Rho GTPase activating protein 21"/>
    <property type="match status" value="1"/>
</dbReference>
<feature type="compositionally biased region" description="Polar residues" evidence="12">
    <location>
        <begin position="556"/>
        <end position="567"/>
    </location>
</feature>
<feature type="region of interest" description="Disordered" evidence="12">
    <location>
        <begin position="514"/>
        <end position="579"/>
    </location>
</feature>
<accession>A0A6J2RT56</accession>
<dbReference type="KEGG" id="cgob:115025240"/>
<feature type="region of interest" description="Disordered" evidence="12">
    <location>
        <begin position="361"/>
        <end position="479"/>
    </location>
</feature>
<feature type="compositionally biased region" description="Pro residues" evidence="12">
    <location>
        <begin position="1634"/>
        <end position="1643"/>
    </location>
</feature>
<keyword evidence="5" id="KW-0343">GTPase activation</keyword>
<dbReference type="Pfam" id="PF15410">
    <property type="entry name" value="PH_9"/>
    <property type="match status" value="1"/>
</dbReference>
<feature type="region of interest" description="Disordered" evidence="12">
    <location>
        <begin position="1737"/>
        <end position="1897"/>
    </location>
</feature>
<evidence type="ECO:0000256" key="5">
    <source>
        <dbReference type="ARBA" id="ARBA00022468"/>
    </source>
</evidence>
<feature type="compositionally biased region" description="Basic and acidic residues" evidence="12">
    <location>
        <begin position="1758"/>
        <end position="1768"/>
    </location>
</feature>
<evidence type="ECO:0000256" key="3">
    <source>
        <dbReference type="ARBA" id="ARBA00004284"/>
    </source>
</evidence>
<reference evidence="17" key="1">
    <citation type="submission" date="2025-08" db="UniProtKB">
        <authorList>
            <consortium name="RefSeq"/>
        </authorList>
    </citation>
    <scope>IDENTIFICATION</scope>
</reference>
<dbReference type="InterPro" id="IPR041681">
    <property type="entry name" value="PH_9"/>
</dbReference>
<dbReference type="InParanoid" id="A0A6J2RT56"/>
<evidence type="ECO:0000256" key="9">
    <source>
        <dbReference type="ARBA" id="ARBA00023136"/>
    </source>
</evidence>
<dbReference type="Proteomes" id="UP000504630">
    <property type="component" value="Chromosome 20"/>
</dbReference>
<feature type="compositionally biased region" description="Low complexity" evidence="12">
    <location>
        <begin position="1509"/>
        <end position="1522"/>
    </location>
</feature>
<dbReference type="GO" id="GO:0005096">
    <property type="term" value="F:GTPase activator activity"/>
    <property type="evidence" value="ECO:0007669"/>
    <property type="project" value="UniProtKB-KW"/>
</dbReference>
<dbReference type="PANTHER" id="PTHR23175:SF16">
    <property type="entry name" value="RHO GTPASE-ACTIVATING PROTEIN 21"/>
    <property type="match status" value="1"/>
</dbReference>
<evidence type="ECO:0000256" key="1">
    <source>
        <dbReference type="ARBA" id="ARBA00004245"/>
    </source>
</evidence>
<gene>
    <name evidence="17" type="primary">arhgap21a</name>
</gene>
<feature type="compositionally biased region" description="Low complexity" evidence="12">
    <location>
        <begin position="464"/>
        <end position="474"/>
    </location>
</feature>
<sequence length="2075" mass="226320">MLAQRNGLPSGCKPVPLKDHPDLRDVDVNAEGCCSISPSPSSGGCPWARLAGLDGCLSEPYCLWFQLLARAYWGEVELGLSSPNRSVSWARLREASRKNCVRSRAKQKDGRDQSEASALASPGPEEEPFSWPGPKTLHLRRTSHGFGFTLRHFIVYPPESAVHNSLKDEDNGSRGRQRNRLEPMDTIFVKQVKEGGPAHGAGLCTGDRIVKVNGESIIGKTYSQVIALIQNSDASLELCVMPKDEDILQLFSRDITALAYSQDAYLKGNDAYSGNAQNIPEPPPICYPRIEVKAAGMAQTSEPATVIETPEGSAQGPGKKGGVAEQSYRVEIPVPPSPPPQQTSKSQTVVCVCNENVRTVAMSPDPVDRGSWVARAGPSYRTDENRYSPSTDSGSARPRPLIPSVPGGAQLQYPSSRPTESPVYSPSSRPGPIYPDSLCPSVRATSASPDTFSTAISPSANHYSPSPTAPSTSPHQNIDWKNYTTYKDYIDTKRLHTYGCRTIQERLDSLRAAANSSSAYAQQRTQSPPSSSPRGELGSQFRRRSTSNDRGVDGNRQGTAVTPLRSVSQERLESGAERTIPIRNWPRSASEDALPFSSPAGVLRPRARSCDYLGQQPGEPGGMAVFGDRMVLEDRLLLCRGEEARASRQGTGLRAVPHLNRSLTGQEEEGQEGGLSNSPLAVPVFAKGTTDSVLTSSTHNVIMRPSRLPVKNSISDLPPALSSTKTTDPLKDQRANILSNHLGYSPPLHLQLRGRADSLKMESRSEAGLAARSSSCSGASSKLPMQRQLPSLDAASSSGFSTTNGAVTQKPKVRELSSSTSALVRTNGGLAEGVEGLDATVVVLRRDKNSGTPHIRPPSYVLAVNDQGGVTHKTPPLVKAGSADGVMCWTSNDSFREMHLRRLGDTRKSGSNNLDDSLDSIPFIDEPSSPSTDQDSTHIPASAVISGTPVIATIPPSPTSPSPFIRRQLSHDQDSLRLTIIESDSGTKTERSKSYDEGLDNYREESRGRSLIPGLKNLRKAVDRSSEDSGSRRDSSSDVFCDATREGLLHFKQLNTDKGKRVGGGMRPWKQMYAVLRGPYLCLYKDRKEGQAHANCQAVDEPLPISIKACLIDISYSDTKRKNVLRLTTSDCEYLFQAEDREDMLAWIRVIQENSNLDEENAVFTSHDLISRKIKEYNTLMSPTGSKNEPSPKPSRQSLSIRHTLLGGKGETKATSPLTPKAEQEKKNMHKDDTSPPKDKGTWRKGIPGLMRKPFERKPSPGVTFGVRLDDCPPALSNKFVPLIVEVCCKLVEDRGLEYTGIYRVPGNNAAISNMQEELNNKGMNDIDIQDDKWRDLNVISSLLKSFFRKLPEPLFTNDRYADFIDANRTEDPVERLKVLKRLLHELPDHHYETLKFLSAHLKAVADNSEKNKMEPRNLAIVFGPTLVRTTEDNMTHMVTHMPDQYRIVEALIQNYHWFFTEDGNGDPVTVSRNVSAVESQPIPNIDHLLTNIGRTGTSQGEVSDSPTSDSAKSKGSWGSGKEQCSREHLVSSIFAAANRKRKKSKEKPQPSSSDDDLDAVFTKKEIPGQKPNHHGLQAGVQSETRPSPSAKPNAKQPVRAEERKENGRTLEVTPKAKREHRNSLFLKDKTPPRHPSPSPSPSPNISGYQTAPQVKSSLSDPPSQLDENTSDLGTMSSGVSVSRSRPKKWTGASPDLPAGACPCVGPTAGPGASAGAEVSSITSDYSTTSSITFLTGAESSALSPELQGGEEADDERSELISEGRPMETDSESDFPVFAPGGGSSQSTPCPEQSLEKSEPRGSGAAEGSTTPKLEARRLFPSHRMIECDTLSRRWSLRQKTDSESSVEGVTGRGERSEGRVESSTRLSRVLEVMKKGRSTSSLSSSSRSESERSEPAWHLKITERLKLRLRTSADDMFTQKNRAADARGKKKNIRRRHTMGGQRDFAELAVINDWREQGGVDQTADLSALDRLKPRCSSQDFSIRDWITRERCRGSDSSAEVAPKALPEDDHREAQDVASQRPPPSASPSAQPPAGEHVNGSGLQGKNKAGLGADAHPHKLSGAQVVRSRFYQYL</sequence>
<keyword evidence="9" id="KW-0472">Membrane</keyword>
<dbReference type="CDD" id="cd01253">
    <property type="entry name" value="PH_ARHGAP21-like"/>
    <property type="match status" value="1"/>
</dbReference>
<dbReference type="InterPro" id="IPR041489">
    <property type="entry name" value="PDZ_6"/>
</dbReference>
<evidence type="ECO:0000256" key="2">
    <source>
        <dbReference type="ARBA" id="ARBA00004282"/>
    </source>
</evidence>
<evidence type="ECO:0000256" key="11">
    <source>
        <dbReference type="ARBA" id="ARBA00023329"/>
    </source>
</evidence>
<feature type="compositionally biased region" description="Polar residues" evidence="12">
    <location>
        <begin position="443"/>
        <end position="463"/>
    </location>
</feature>
<dbReference type="PROSITE" id="PS50003">
    <property type="entry name" value="PH_DOMAIN"/>
    <property type="match status" value="1"/>
</dbReference>
<keyword evidence="6" id="KW-0963">Cytoplasm</keyword>
<feature type="region of interest" description="Disordered" evidence="12">
    <location>
        <begin position="1486"/>
        <end position="1724"/>
    </location>
</feature>
<dbReference type="SMART" id="SM00324">
    <property type="entry name" value="RhoGAP"/>
    <property type="match status" value="1"/>
</dbReference>
<evidence type="ECO:0000256" key="4">
    <source>
        <dbReference type="ARBA" id="ARBA00004395"/>
    </source>
</evidence>
<feature type="compositionally biased region" description="Low complexity" evidence="12">
    <location>
        <begin position="1706"/>
        <end position="1724"/>
    </location>
</feature>
<dbReference type="CTD" id="101883923"/>
<keyword evidence="11" id="KW-0968">Cytoplasmic vesicle</keyword>
<dbReference type="InterPro" id="IPR001605">
    <property type="entry name" value="PH_dom-spectrin-type"/>
</dbReference>
<evidence type="ECO:0000313" key="17">
    <source>
        <dbReference type="RefSeq" id="XP_029313134.1"/>
    </source>
</evidence>
<keyword evidence="7" id="KW-0965">Cell junction</keyword>
<dbReference type="SMART" id="SM00228">
    <property type="entry name" value="PDZ"/>
    <property type="match status" value="1"/>
</dbReference>
<dbReference type="PANTHER" id="PTHR23175">
    <property type="entry name" value="PDZ DOMAIN-CONTAINING PROTEIN"/>
    <property type="match status" value="1"/>
</dbReference>
<feature type="compositionally biased region" description="Polar residues" evidence="12">
    <location>
        <begin position="1493"/>
        <end position="1508"/>
    </location>
</feature>
<name>A0A6J2RT56_COTGO</name>
<feature type="compositionally biased region" description="Polar residues" evidence="12">
    <location>
        <begin position="928"/>
        <end position="939"/>
    </location>
</feature>
<feature type="compositionally biased region" description="Basic and acidic residues" evidence="12">
    <location>
        <begin position="1599"/>
        <end position="1609"/>
    </location>
</feature>
<dbReference type="SUPFAM" id="SSF50729">
    <property type="entry name" value="PH domain-like"/>
    <property type="match status" value="1"/>
</dbReference>
<dbReference type="SUPFAM" id="SSF50156">
    <property type="entry name" value="PDZ domain-like"/>
    <property type="match status" value="1"/>
</dbReference>
<evidence type="ECO:0000256" key="7">
    <source>
        <dbReference type="ARBA" id="ARBA00022949"/>
    </source>
</evidence>
<dbReference type="Gene3D" id="2.30.29.30">
    <property type="entry name" value="Pleckstrin-homology domain (PH domain)/Phosphotyrosine-binding domain (PTB)"/>
    <property type="match status" value="1"/>
</dbReference>
<dbReference type="InterPro" id="IPR008936">
    <property type="entry name" value="Rho_GTPase_activation_prot"/>
</dbReference>
<dbReference type="InterPro" id="IPR011993">
    <property type="entry name" value="PH-like_dom_sf"/>
</dbReference>
<protein>
    <submittedName>
        <fullName evidence="17">LOW QUALITY PROTEIN: rho GTPase-activating protein 21a</fullName>
    </submittedName>
</protein>
<feature type="compositionally biased region" description="Low complexity" evidence="12">
    <location>
        <begin position="514"/>
        <end position="533"/>
    </location>
</feature>
<feature type="compositionally biased region" description="Basic and acidic residues" evidence="12">
    <location>
        <begin position="1020"/>
        <end position="1036"/>
    </location>
</feature>
<comment type="subcellular location">
    <subcellularLocation>
        <location evidence="2">Cell junction</location>
    </subcellularLocation>
    <subcellularLocation>
        <location evidence="1">Cytoplasm</location>
        <location evidence="1">Cytoskeleton</location>
    </subcellularLocation>
    <subcellularLocation>
        <location evidence="3">Cytoplasmic vesicle membrane</location>
        <topology evidence="3">Peripheral membrane protein</topology>
    </subcellularLocation>
    <subcellularLocation>
        <location evidence="4">Golgi apparatus membrane</location>
        <topology evidence="4">Peripheral membrane protein</topology>
    </subcellularLocation>
</comment>
<feature type="region of interest" description="Disordered" evidence="12">
    <location>
        <begin position="1992"/>
        <end position="2063"/>
    </location>
</feature>
<feature type="domain" description="Rho-GAP" evidence="15">
    <location>
        <begin position="1267"/>
        <end position="1460"/>
    </location>
</feature>
<feature type="compositionally biased region" description="Basic and acidic residues" evidence="12">
    <location>
        <begin position="1814"/>
        <end position="1832"/>
    </location>
</feature>
<evidence type="ECO:0000256" key="8">
    <source>
        <dbReference type="ARBA" id="ARBA00023034"/>
    </source>
</evidence>
<dbReference type="PROSITE" id="PS50106">
    <property type="entry name" value="PDZ"/>
    <property type="match status" value="1"/>
</dbReference>
<keyword evidence="10" id="KW-0206">Cytoskeleton</keyword>
<dbReference type="InterPro" id="IPR001478">
    <property type="entry name" value="PDZ"/>
</dbReference>
<feature type="compositionally biased region" description="Polar residues" evidence="12">
    <location>
        <begin position="1645"/>
        <end position="1684"/>
    </location>
</feature>
<dbReference type="CDD" id="cd04395">
    <property type="entry name" value="RhoGAP_ARHGAP21"/>
    <property type="match status" value="1"/>
</dbReference>
<dbReference type="Gene3D" id="1.10.555.10">
    <property type="entry name" value="Rho GTPase activation protein"/>
    <property type="match status" value="1"/>
</dbReference>
<evidence type="ECO:0000313" key="16">
    <source>
        <dbReference type="Proteomes" id="UP000504630"/>
    </source>
</evidence>
<dbReference type="GO" id="GO:0070161">
    <property type="term" value="C:anchoring junction"/>
    <property type="evidence" value="ECO:0007669"/>
    <property type="project" value="UniProtKB-SubCell"/>
</dbReference>
<feature type="compositionally biased region" description="Polar residues" evidence="12">
    <location>
        <begin position="412"/>
        <end position="428"/>
    </location>
</feature>
<dbReference type="FunFam" id="1.10.555.10:FF:000014">
    <property type="entry name" value="Rho GTPase activating protein 21"/>
    <property type="match status" value="1"/>
</dbReference>
<dbReference type="Gene3D" id="1.20.5.220">
    <property type="match status" value="1"/>
</dbReference>
<dbReference type="PRINTS" id="PR00683">
    <property type="entry name" value="SPECTRINPH"/>
</dbReference>
<evidence type="ECO:0000256" key="12">
    <source>
        <dbReference type="SAM" id="MobiDB-lite"/>
    </source>
</evidence>
<feature type="compositionally biased region" description="Basic and acidic residues" evidence="12">
    <location>
        <begin position="2007"/>
        <end position="2016"/>
    </location>
</feature>
<dbReference type="Pfam" id="PF17820">
    <property type="entry name" value="PDZ_6"/>
    <property type="match status" value="1"/>
</dbReference>
<evidence type="ECO:0000259" key="14">
    <source>
        <dbReference type="PROSITE" id="PS50106"/>
    </source>
</evidence>
<evidence type="ECO:0000256" key="10">
    <source>
        <dbReference type="ARBA" id="ARBA00023212"/>
    </source>
</evidence>
<feature type="compositionally biased region" description="Polar residues" evidence="12">
    <location>
        <begin position="794"/>
        <end position="807"/>
    </location>
</feature>